<feature type="domain" description="RNA polymerase sigma-70 region 2" evidence="7">
    <location>
        <begin position="41"/>
        <end position="109"/>
    </location>
</feature>
<dbReference type="GO" id="GO:0006352">
    <property type="term" value="P:DNA-templated transcription initiation"/>
    <property type="evidence" value="ECO:0007669"/>
    <property type="project" value="InterPro"/>
</dbReference>
<comment type="similarity">
    <text evidence="1">Belongs to the sigma-70 factor family. ECF subfamily.</text>
</comment>
<dbReference type="STRING" id="290340.AAur_1158"/>
<keyword evidence="10" id="KW-1185">Reference proteome</keyword>
<dbReference type="InterPro" id="IPR047789">
    <property type="entry name" value="CU044_5270-like"/>
</dbReference>
<dbReference type="InterPro" id="IPR007627">
    <property type="entry name" value="RNA_pol_sigma70_r2"/>
</dbReference>
<evidence type="ECO:0000256" key="1">
    <source>
        <dbReference type="ARBA" id="ARBA00010641"/>
    </source>
</evidence>
<dbReference type="RefSeq" id="WP_011773891.1">
    <property type="nucleotide sequence ID" value="NC_008711.1"/>
</dbReference>
<protein>
    <submittedName>
        <fullName evidence="9">RNA polymerase sigma (70) factor</fullName>
    </submittedName>
</protein>
<dbReference type="Pfam" id="PF08281">
    <property type="entry name" value="Sigma70_r4_2"/>
    <property type="match status" value="1"/>
</dbReference>
<dbReference type="Gene3D" id="1.10.1740.10">
    <property type="match status" value="1"/>
</dbReference>
<name>A1R3Y2_PAEAT</name>
<dbReference type="GO" id="GO:0003677">
    <property type="term" value="F:DNA binding"/>
    <property type="evidence" value="ECO:0007669"/>
    <property type="project" value="UniProtKB-KW"/>
</dbReference>
<dbReference type="InterPro" id="IPR013249">
    <property type="entry name" value="RNA_pol_sigma70_r4_t2"/>
</dbReference>
<evidence type="ECO:0000259" key="7">
    <source>
        <dbReference type="Pfam" id="PF04542"/>
    </source>
</evidence>
<reference evidence="9 10" key="1">
    <citation type="journal article" date="2006" name="PLoS Genet.">
        <title>Secrets of soil survival revealed by the genome sequence of Arthrobacter aurescens TC1.</title>
        <authorList>
            <person name="Mongodin E.F."/>
            <person name="Shapir N."/>
            <person name="Daugherty S.C."/>
            <person name="DeBoy R.T."/>
            <person name="Emerson J.B."/>
            <person name="Shvartzbeyn A."/>
            <person name="Radune D."/>
            <person name="Vamathevan J."/>
            <person name="Riggs F."/>
            <person name="Grinberg V."/>
            <person name="Khouri H."/>
            <person name="Wackett L.P."/>
            <person name="Nelson K.E."/>
            <person name="Sadowsky M.J."/>
        </authorList>
    </citation>
    <scope>NUCLEOTIDE SEQUENCE [LARGE SCALE GENOMIC DNA]</scope>
    <source>
        <strain evidence="9 10">TC1</strain>
    </source>
</reference>
<dbReference type="Gene3D" id="1.10.10.10">
    <property type="entry name" value="Winged helix-like DNA-binding domain superfamily/Winged helix DNA-binding domain"/>
    <property type="match status" value="1"/>
</dbReference>
<proteinExistence type="inferred from homology"/>
<dbReference type="PANTHER" id="PTHR43133">
    <property type="entry name" value="RNA POLYMERASE ECF-TYPE SIGMA FACTO"/>
    <property type="match status" value="1"/>
</dbReference>
<dbReference type="EMBL" id="CP000474">
    <property type="protein sequence ID" value="ABM08384.1"/>
    <property type="molecule type" value="Genomic_DNA"/>
</dbReference>
<dbReference type="eggNOG" id="COG1595">
    <property type="taxonomic scope" value="Bacteria"/>
</dbReference>
<dbReference type="CDD" id="cd06171">
    <property type="entry name" value="Sigma70_r4"/>
    <property type="match status" value="1"/>
</dbReference>
<dbReference type="KEGG" id="aau:AAur_1158"/>
<evidence type="ECO:0000256" key="3">
    <source>
        <dbReference type="ARBA" id="ARBA00023082"/>
    </source>
</evidence>
<keyword evidence="2" id="KW-0805">Transcription regulation</keyword>
<keyword evidence="6" id="KW-1133">Transmembrane helix</keyword>
<evidence type="ECO:0000256" key="2">
    <source>
        <dbReference type="ARBA" id="ARBA00023015"/>
    </source>
</evidence>
<keyword evidence="3" id="KW-0731">Sigma factor</keyword>
<dbReference type="HOGENOM" id="CLU_496651_0_0_11"/>
<dbReference type="Proteomes" id="UP000000637">
    <property type="component" value="Chromosome"/>
</dbReference>
<dbReference type="AlphaFoldDB" id="A1R3Y2"/>
<dbReference type="InterPro" id="IPR014284">
    <property type="entry name" value="RNA_pol_sigma-70_dom"/>
</dbReference>
<keyword evidence="4" id="KW-0238">DNA-binding</keyword>
<dbReference type="NCBIfam" id="TIGR02937">
    <property type="entry name" value="sigma70-ECF"/>
    <property type="match status" value="1"/>
</dbReference>
<dbReference type="InterPro" id="IPR039425">
    <property type="entry name" value="RNA_pol_sigma-70-like"/>
</dbReference>
<evidence type="ECO:0000256" key="6">
    <source>
        <dbReference type="SAM" id="Phobius"/>
    </source>
</evidence>
<organism evidence="9 10">
    <name type="scientific">Paenarthrobacter aurescens (strain TC1)</name>
    <dbReference type="NCBI Taxonomy" id="290340"/>
    <lineage>
        <taxon>Bacteria</taxon>
        <taxon>Bacillati</taxon>
        <taxon>Actinomycetota</taxon>
        <taxon>Actinomycetes</taxon>
        <taxon>Micrococcales</taxon>
        <taxon>Micrococcaceae</taxon>
        <taxon>Paenarthrobacter</taxon>
    </lineage>
</organism>
<evidence type="ECO:0000256" key="5">
    <source>
        <dbReference type="ARBA" id="ARBA00023163"/>
    </source>
</evidence>
<sequence>MSIFCCGCRELFSCERAIQLVTTDSDLIRSSRDDPQAFAALYDKYCRSVHRYAATRAGESVADDVMAQTFLVAFESRESFDHRSEDARPWLFGIATNLLRRHHRAEARRLKAFAKAAGRESYGDGTDRVAERLDAAATTARLATAMRKLSSADRECLLLYAWADLTYDGIALATGVPVGTVRSRLNRARRILRDAAAQNHTEDKEIEQDELALLRAMREKTPVPKDSTIEEGRERLLHRISPSLASAWSLPTRKRKGSKKVGISLVAAVAAVAVLVAVDVIGPTGWRGAATAQAAQVLNDAAQTTIQNADPVVNPGQYLKIESSNLWGSTSVDENGRQFQWLDIENMTMYIPANRMDEWVWERSGRIPTVFFDEASKEYAMNGQLGTPTGETLRAVNGGFYGPPEQSGFPSANYLDSLPRDPYLLLNNIYKKTLGHGQSVDGEALVFIADLLRSGMVPADLRAALYKAAALIPGVTVTDAQATLNGRVGVAIGRVEDASHSRQDIIIDPATGLLIGEREVLTQAQGNIPAGTAITLTAIETTVSDSAP</sequence>
<dbReference type="InterPro" id="IPR013324">
    <property type="entry name" value="RNA_pol_sigma_r3/r4-like"/>
</dbReference>
<dbReference type="InterPro" id="IPR013325">
    <property type="entry name" value="RNA_pol_sigma_r2"/>
</dbReference>
<keyword evidence="6" id="KW-0472">Membrane</keyword>
<accession>A1R3Y2</accession>
<evidence type="ECO:0000259" key="8">
    <source>
        <dbReference type="Pfam" id="PF08281"/>
    </source>
</evidence>
<evidence type="ECO:0000313" key="9">
    <source>
        <dbReference type="EMBL" id="ABM08384.1"/>
    </source>
</evidence>
<dbReference type="Pfam" id="PF04542">
    <property type="entry name" value="Sigma70_r2"/>
    <property type="match status" value="1"/>
</dbReference>
<dbReference type="SUPFAM" id="SSF88946">
    <property type="entry name" value="Sigma2 domain of RNA polymerase sigma factors"/>
    <property type="match status" value="1"/>
</dbReference>
<dbReference type="PANTHER" id="PTHR43133:SF8">
    <property type="entry name" value="RNA POLYMERASE SIGMA FACTOR HI_1459-RELATED"/>
    <property type="match status" value="1"/>
</dbReference>
<dbReference type="InterPro" id="IPR036388">
    <property type="entry name" value="WH-like_DNA-bd_sf"/>
</dbReference>
<evidence type="ECO:0000313" key="10">
    <source>
        <dbReference type="Proteomes" id="UP000000637"/>
    </source>
</evidence>
<keyword evidence="6" id="KW-0812">Transmembrane</keyword>
<feature type="domain" description="RNA polymerase sigma factor 70 region 4 type 2" evidence="8">
    <location>
        <begin position="141"/>
        <end position="190"/>
    </location>
</feature>
<dbReference type="NCBIfam" id="NF038083">
    <property type="entry name" value="CU044_5270_fam"/>
    <property type="match status" value="1"/>
</dbReference>
<gene>
    <name evidence="9" type="ordered locus">AAur_1158</name>
</gene>
<keyword evidence="5" id="KW-0804">Transcription</keyword>
<feature type="transmembrane region" description="Helical" evidence="6">
    <location>
        <begin position="261"/>
        <end position="282"/>
    </location>
</feature>
<dbReference type="GO" id="GO:0016987">
    <property type="term" value="F:sigma factor activity"/>
    <property type="evidence" value="ECO:0007669"/>
    <property type="project" value="UniProtKB-KW"/>
</dbReference>
<dbReference type="SUPFAM" id="SSF88659">
    <property type="entry name" value="Sigma3 and sigma4 domains of RNA polymerase sigma factors"/>
    <property type="match status" value="1"/>
</dbReference>
<evidence type="ECO:0000256" key="4">
    <source>
        <dbReference type="ARBA" id="ARBA00023125"/>
    </source>
</evidence>